<feature type="compositionally biased region" description="Low complexity" evidence="1">
    <location>
        <begin position="367"/>
        <end position="384"/>
    </location>
</feature>
<feature type="region of interest" description="Disordered" evidence="1">
    <location>
        <begin position="329"/>
        <end position="349"/>
    </location>
</feature>
<feature type="compositionally biased region" description="Low complexity" evidence="1">
    <location>
        <begin position="478"/>
        <end position="495"/>
    </location>
</feature>
<accession>A0A4R0RSL5</accession>
<feature type="compositionally biased region" description="Low complexity" evidence="1">
    <location>
        <begin position="420"/>
        <end position="431"/>
    </location>
</feature>
<feature type="compositionally biased region" description="Low complexity" evidence="1">
    <location>
        <begin position="392"/>
        <end position="405"/>
    </location>
</feature>
<dbReference type="Gene3D" id="2.60.120.260">
    <property type="entry name" value="Galactose-binding domain-like"/>
    <property type="match status" value="2"/>
</dbReference>
<organism evidence="2 3">
    <name type="scientific">Steccherinum ochraceum</name>
    <dbReference type="NCBI Taxonomy" id="92696"/>
    <lineage>
        <taxon>Eukaryota</taxon>
        <taxon>Fungi</taxon>
        <taxon>Dikarya</taxon>
        <taxon>Basidiomycota</taxon>
        <taxon>Agaricomycotina</taxon>
        <taxon>Agaricomycetes</taxon>
        <taxon>Polyporales</taxon>
        <taxon>Steccherinaceae</taxon>
        <taxon>Steccherinum</taxon>
    </lineage>
</organism>
<dbReference type="EMBL" id="RWJN01000179">
    <property type="protein sequence ID" value="TCD65474.1"/>
    <property type="molecule type" value="Genomic_DNA"/>
</dbReference>
<sequence length="501" mass="52600">MSVSWNTTFDDASPVLQYAPYSDGPLKSGWQAMYSGVPNSANATCGEAAVGDSTHITSLSGASVALQFYGTAIYLYGGGNCSYQVSLDNEVENLSPPSADLLYSKEDLSLGTHYVNLTALPSQDQQLVFDRAITTDSLPANASPPTTMVVDNSNITAVQYFGSWTSKTDAHVPNASHPMPFHITTSSGSYASLDFTGGIAVAINGSKNCGHGAYTVKLFDSSQQLQTSADYNASTNWLVGDSLLYYHSGLDPSKSYQIQLINSAGDGTTLTLGDFTVLQSNITSVPTQSPSDPSSGSGHHKTNVGVIVGPVIAGVAVLVILHCSRCSAEFPSDGPGSQPSNNTNNANANGVTTIREKGSRTHLLQHPPNQQQQVEGAAVAVPVSSGGGTTGTGTRQSSSRPSTPHSHSHSRSASNPGPHPTQASSQSQSSLIPPPSQAQPQVDVNRIIELIAARIDRPVPNAPTVEDEGAPPPQYPVQPDLQPLRRPPQAQAADPPRYRKR</sequence>
<dbReference type="AlphaFoldDB" id="A0A4R0RSL5"/>
<reference evidence="2 3" key="1">
    <citation type="submission" date="2018-11" db="EMBL/GenBank/DDBJ databases">
        <title>Genome assembly of Steccherinum ochraceum LE-BIN_3174, the white-rot fungus of the Steccherinaceae family (The Residual Polyporoid clade, Polyporales, Basidiomycota).</title>
        <authorList>
            <person name="Fedorova T.V."/>
            <person name="Glazunova O.A."/>
            <person name="Landesman E.O."/>
            <person name="Moiseenko K.V."/>
            <person name="Psurtseva N.V."/>
            <person name="Savinova O.S."/>
            <person name="Shakhova N.V."/>
            <person name="Tyazhelova T.V."/>
            <person name="Vasina D.V."/>
        </authorList>
    </citation>
    <scope>NUCLEOTIDE SEQUENCE [LARGE SCALE GENOMIC DNA]</scope>
    <source>
        <strain evidence="2 3">LE-BIN_3174</strain>
    </source>
</reference>
<evidence type="ECO:0000313" key="3">
    <source>
        <dbReference type="Proteomes" id="UP000292702"/>
    </source>
</evidence>
<feature type="region of interest" description="Disordered" evidence="1">
    <location>
        <begin position="367"/>
        <end position="440"/>
    </location>
</feature>
<comment type="caution">
    <text evidence="2">The sequence shown here is derived from an EMBL/GenBank/DDBJ whole genome shotgun (WGS) entry which is preliminary data.</text>
</comment>
<name>A0A4R0RSL5_9APHY</name>
<proteinExistence type="predicted"/>
<keyword evidence="3" id="KW-1185">Reference proteome</keyword>
<dbReference type="STRING" id="92696.A0A4R0RSL5"/>
<evidence type="ECO:0000256" key="1">
    <source>
        <dbReference type="SAM" id="MobiDB-lite"/>
    </source>
</evidence>
<protein>
    <submittedName>
        <fullName evidence="2">Uncharacterized protein</fullName>
    </submittedName>
</protein>
<feature type="region of interest" description="Disordered" evidence="1">
    <location>
        <begin position="453"/>
        <end position="501"/>
    </location>
</feature>
<evidence type="ECO:0000313" key="2">
    <source>
        <dbReference type="EMBL" id="TCD65474.1"/>
    </source>
</evidence>
<dbReference type="Proteomes" id="UP000292702">
    <property type="component" value="Unassembled WGS sequence"/>
</dbReference>
<dbReference type="OrthoDB" id="2576334at2759"/>
<gene>
    <name evidence="2" type="ORF">EIP91_002592</name>
</gene>